<name>A0A6J8AJ60_MYTCO</name>
<evidence type="ECO:0000313" key="3">
    <source>
        <dbReference type="Proteomes" id="UP000507470"/>
    </source>
</evidence>
<feature type="chain" id="PRO_5027089490" evidence="1">
    <location>
        <begin position="20"/>
        <end position="174"/>
    </location>
</feature>
<reference evidence="2 3" key="1">
    <citation type="submission" date="2020-06" db="EMBL/GenBank/DDBJ databases">
        <authorList>
            <person name="Li R."/>
            <person name="Bekaert M."/>
        </authorList>
    </citation>
    <scope>NUCLEOTIDE SEQUENCE [LARGE SCALE GENOMIC DNA]</scope>
    <source>
        <strain evidence="3">wild</strain>
    </source>
</reference>
<dbReference type="Proteomes" id="UP000507470">
    <property type="component" value="Unassembled WGS sequence"/>
</dbReference>
<feature type="signal peptide" evidence="1">
    <location>
        <begin position="1"/>
        <end position="19"/>
    </location>
</feature>
<evidence type="ECO:0000256" key="1">
    <source>
        <dbReference type="SAM" id="SignalP"/>
    </source>
</evidence>
<sequence>MAVSYFLCLLIIYFQSACAVRYDITEVCEKEFDLNFKFIGYVCSFRGEGTYIFKDLGHSESGDATISFDMINIQTFVLIQTPIRKLEIRRGVMELCSNIFTTNRGILITINGQECATDHDVSSITSTADKLTMIQTATQTMETMTETITFTVSEAQVSSSKAADKTATYTYVSN</sequence>
<proteinExistence type="predicted"/>
<evidence type="ECO:0000313" key="2">
    <source>
        <dbReference type="EMBL" id="CAC5368668.1"/>
    </source>
</evidence>
<dbReference type="EMBL" id="CACVKT020001498">
    <property type="protein sequence ID" value="CAC5368668.1"/>
    <property type="molecule type" value="Genomic_DNA"/>
</dbReference>
<organism evidence="2 3">
    <name type="scientific">Mytilus coruscus</name>
    <name type="common">Sea mussel</name>
    <dbReference type="NCBI Taxonomy" id="42192"/>
    <lineage>
        <taxon>Eukaryota</taxon>
        <taxon>Metazoa</taxon>
        <taxon>Spiralia</taxon>
        <taxon>Lophotrochozoa</taxon>
        <taxon>Mollusca</taxon>
        <taxon>Bivalvia</taxon>
        <taxon>Autobranchia</taxon>
        <taxon>Pteriomorphia</taxon>
        <taxon>Mytilida</taxon>
        <taxon>Mytiloidea</taxon>
        <taxon>Mytilidae</taxon>
        <taxon>Mytilinae</taxon>
        <taxon>Mytilus</taxon>
    </lineage>
</organism>
<dbReference type="AlphaFoldDB" id="A0A6J8AJ60"/>
<accession>A0A6J8AJ60</accession>
<keyword evidence="3" id="KW-1185">Reference proteome</keyword>
<protein>
    <submittedName>
        <fullName evidence="2">Uncharacterized protein</fullName>
    </submittedName>
</protein>
<gene>
    <name evidence="2" type="ORF">MCOR_8148</name>
</gene>
<keyword evidence="1" id="KW-0732">Signal</keyword>